<dbReference type="RefSeq" id="XP_045100905.1">
    <property type="nucleotide sequence ID" value="XM_045241138.1"/>
</dbReference>
<reference evidence="2 3" key="1">
    <citation type="journal article" date="2003" name="PLoS Biol.">
        <title>The genome sequence of Caenorhabditis briggsae: a platform for comparative genomics.</title>
        <authorList>
            <person name="Stein L.D."/>
            <person name="Bao Z."/>
            <person name="Blasiar D."/>
            <person name="Blumenthal T."/>
            <person name="Brent M.R."/>
            <person name="Chen N."/>
            <person name="Chinwalla A."/>
            <person name="Clarke L."/>
            <person name="Clee C."/>
            <person name="Coghlan A."/>
            <person name="Coulson A."/>
            <person name="D'Eustachio P."/>
            <person name="Fitch D.H."/>
            <person name="Fulton L.A."/>
            <person name="Fulton R.E."/>
            <person name="Griffiths-Jones S."/>
            <person name="Harris T.W."/>
            <person name="Hillier L.W."/>
            <person name="Kamath R."/>
            <person name="Kuwabara P.E."/>
            <person name="Mardis E.R."/>
            <person name="Marra M.A."/>
            <person name="Miner T.L."/>
            <person name="Minx P."/>
            <person name="Mullikin J.C."/>
            <person name="Plumb R.W."/>
            <person name="Rogers J."/>
            <person name="Schein J.E."/>
            <person name="Sohrmann M."/>
            <person name="Spieth J."/>
            <person name="Stajich J.E."/>
            <person name="Wei C."/>
            <person name="Willey D."/>
            <person name="Wilson R.K."/>
            <person name="Durbin R."/>
            <person name="Waterston R.H."/>
        </authorList>
    </citation>
    <scope>NUCLEOTIDE SEQUENCE [LARGE SCALE GENOMIC DNA]</scope>
    <source>
        <strain evidence="2 3">AF16</strain>
    </source>
</reference>
<keyword evidence="1" id="KW-0732">Signal</keyword>
<evidence type="ECO:0000313" key="4">
    <source>
        <dbReference type="WormBase" id="CBG26761"/>
    </source>
</evidence>
<reference evidence="2 3" key="2">
    <citation type="journal article" date="2011" name="PLoS Genet.">
        <title>Caenorhabditis briggsae recombinant inbred line genotypes reveal inter-strain incompatibility and the evolution of recombination.</title>
        <authorList>
            <person name="Ross J.A."/>
            <person name="Koboldt D.C."/>
            <person name="Staisch J.E."/>
            <person name="Chamberlin H.M."/>
            <person name="Gupta B.P."/>
            <person name="Miller R.D."/>
            <person name="Baird S.E."/>
            <person name="Haag E.S."/>
        </authorList>
    </citation>
    <scope>NUCLEOTIDE SEQUENCE [LARGE SCALE GENOMIC DNA]</scope>
    <source>
        <strain evidence="2 3">AF16</strain>
    </source>
</reference>
<protein>
    <submittedName>
        <fullName evidence="2">Protein CBG26761</fullName>
    </submittedName>
</protein>
<dbReference type="GeneID" id="68918232"/>
<dbReference type="Proteomes" id="UP000008549">
    <property type="component" value="Unassembled WGS sequence"/>
</dbReference>
<keyword evidence="3" id="KW-1185">Reference proteome</keyword>
<name>H8WHC5_CAEBR</name>
<gene>
    <name evidence="2 4" type="ORF">CBG26761</name>
    <name evidence="2" type="ORF">CBG_26761</name>
</gene>
<feature type="chain" id="PRO_5003616105" evidence="1">
    <location>
        <begin position="33"/>
        <end position="111"/>
    </location>
</feature>
<proteinExistence type="predicted"/>
<evidence type="ECO:0000256" key="1">
    <source>
        <dbReference type="SAM" id="SignalP"/>
    </source>
</evidence>
<dbReference type="EMBL" id="HE601512">
    <property type="protein sequence ID" value="CCG58650.1"/>
    <property type="molecule type" value="Genomic_DNA"/>
</dbReference>
<accession>H8WHC5</accession>
<dbReference type="STRING" id="6238.H8WHC5"/>
<evidence type="ECO:0000313" key="2">
    <source>
        <dbReference type="EMBL" id="CCG58650.1"/>
    </source>
</evidence>
<dbReference type="CTD" id="68918232"/>
<dbReference type="AlphaFoldDB" id="H8WHC5"/>
<evidence type="ECO:0000313" key="3">
    <source>
        <dbReference type="Proteomes" id="UP000008549"/>
    </source>
</evidence>
<dbReference type="KEGG" id="cbr:CBG_26761"/>
<sequence>MTSREGARSMASFRRTVLVFLVFMEAVQICSGVRAALRLRKKSNSADDSEDEELQDEMYNDAIYDKASIFEQGCRNPRLPPIPSFHKIRSSSGTRRRIRWTRSCERLHRCQ</sequence>
<organism evidence="2 3">
    <name type="scientific">Caenorhabditis briggsae</name>
    <dbReference type="NCBI Taxonomy" id="6238"/>
    <lineage>
        <taxon>Eukaryota</taxon>
        <taxon>Metazoa</taxon>
        <taxon>Ecdysozoa</taxon>
        <taxon>Nematoda</taxon>
        <taxon>Chromadorea</taxon>
        <taxon>Rhabditida</taxon>
        <taxon>Rhabditina</taxon>
        <taxon>Rhabditomorpha</taxon>
        <taxon>Rhabditoidea</taxon>
        <taxon>Rhabditidae</taxon>
        <taxon>Peloderinae</taxon>
        <taxon>Caenorhabditis</taxon>
    </lineage>
</organism>
<feature type="signal peptide" evidence="1">
    <location>
        <begin position="1"/>
        <end position="32"/>
    </location>
</feature>
<dbReference type="WormBase" id="CBG26761">
    <property type="protein sequence ID" value="CBP37874"/>
    <property type="gene ID" value="WBGene00088175"/>
</dbReference>